<dbReference type="InterPro" id="IPR032710">
    <property type="entry name" value="NTF2-like_dom_sf"/>
</dbReference>
<organism evidence="3 4">
    <name type="scientific">Sphingomonas brevis</name>
    <dbReference type="NCBI Taxonomy" id="2908206"/>
    <lineage>
        <taxon>Bacteria</taxon>
        <taxon>Pseudomonadati</taxon>
        <taxon>Pseudomonadota</taxon>
        <taxon>Alphaproteobacteria</taxon>
        <taxon>Sphingomonadales</taxon>
        <taxon>Sphingomonadaceae</taxon>
        <taxon>Sphingomonas</taxon>
    </lineage>
</organism>
<dbReference type="EMBL" id="JAMGBB010000001">
    <property type="protein sequence ID" value="MCL6740555.1"/>
    <property type="molecule type" value="Genomic_DNA"/>
</dbReference>
<feature type="chain" id="PRO_5046978735" evidence="1">
    <location>
        <begin position="20"/>
        <end position="163"/>
    </location>
</feature>
<accession>A0ABT0S8V2</accession>
<evidence type="ECO:0000313" key="3">
    <source>
        <dbReference type="EMBL" id="MCL6740555.1"/>
    </source>
</evidence>
<dbReference type="SUPFAM" id="SSF54427">
    <property type="entry name" value="NTF2-like"/>
    <property type="match status" value="1"/>
</dbReference>
<dbReference type="Proteomes" id="UP001165383">
    <property type="component" value="Unassembled WGS sequence"/>
</dbReference>
<dbReference type="Pfam" id="PF13474">
    <property type="entry name" value="SnoaL_3"/>
    <property type="match status" value="1"/>
</dbReference>
<protein>
    <submittedName>
        <fullName evidence="3">Nuclear transport factor 2 family protein</fullName>
    </submittedName>
</protein>
<evidence type="ECO:0000313" key="4">
    <source>
        <dbReference type="Proteomes" id="UP001165383"/>
    </source>
</evidence>
<name>A0ABT0S8V2_9SPHN</name>
<comment type="caution">
    <text evidence="3">The sequence shown here is derived from an EMBL/GenBank/DDBJ whole genome shotgun (WGS) entry which is preliminary data.</text>
</comment>
<feature type="domain" description="SnoaL-like" evidence="2">
    <location>
        <begin position="44"/>
        <end position="159"/>
    </location>
</feature>
<dbReference type="RefSeq" id="WP_249914980.1">
    <property type="nucleotide sequence ID" value="NZ_JAMGBB010000001.1"/>
</dbReference>
<feature type="signal peptide" evidence="1">
    <location>
        <begin position="1"/>
        <end position="19"/>
    </location>
</feature>
<dbReference type="Gene3D" id="3.10.450.50">
    <property type="match status" value="1"/>
</dbReference>
<keyword evidence="4" id="KW-1185">Reference proteome</keyword>
<gene>
    <name evidence="3" type="ORF">LZ518_05340</name>
</gene>
<evidence type="ECO:0000256" key="1">
    <source>
        <dbReference type="SAM" id="SignalP"/>
    </source>
</evidence>
<sequence>MKLIIAAAAVLLLTDIAVAHPEANHNESAAKVSAVSASARPAAAVVDAFHAALRRGDTKAALSYLADNALIYEAGGVERGRQEYASHHLGADAAFAQAVPGTVTRRAGDAVGAVAWIATEGRTTGTYKDKAIDRVTTETMVLRRVGGVWKIAHIHWSSAAGAK</sequence>
<evidence type="ECO:0000259" key="2">
    <source>
        <dbReference type="Pfam" id="PF13474"/>
    </source>
</evidence>
<reference evidence="3" key="1">
    <citation type="submission" date="2022-05" db="EMBL/GenBank/DDBJ databases">
        <authorList>
            <person name="Jo J.-H."/>
            <person name="Im W.-T."/>
        </authorList>
    </citation>
    <scope>NUCLEOTIDE SEQUENCE</scope>
    <source>
        <strain evidence="3">RB56-2</strain>
    </source>
</reference>
<proteinExistence type="predicted"/>
<dbReference type="InterPro" id="IPR037401">
    <property type="entry name" value="SnoaL-like"/>
</dbReference>
<keyword evidence="1" id="KW-0732">Signal</keyword>